<evidence type="ECO:0000313" key="2">
    <source>
        <dbReference type="EMBL" id="GLJ94987.1"/>
    </source>
</evidence>
<dbReference type="Gene3D" id="1.10.10.10">
    <property type="entry name" value="Winged helix-like DNA-binding domain superfamily/Winged helix DNA-binding domain"/>
    <property type="match status" value="1"/>
</dbReference>
<evidence type="ECO:0000313" key="3">
    <source>
        <dbReference type="Proteomes" id="UP001142291"/>
    </source>
</evidence>
<sequence length="383" mass="40381">MKQHRSWDADAGASLPVAIEVLRRGPLSRAEIGRRLGLSHASLSRLSAPLLERGVIRDIGEHNDGRVGRPSRLLDVDASSHHFLGAKVRETEIIAAVTDLRGDVVDELRTPLGDRSPEAVVDQIGRILTHFSASHTITGIGIGIGGAVCARRTVISAAFLGWEDVALADLIERSTSVPALVENDVVALCEYEDWFGAARNDERFAVITLGIGTGFGMVIHGEPIVNDDYGFGLVGHWPMDPSGPVCAQGHRGCAAALLNSDAIARYASEALGADTTFDETIQLASEGQPAAQRIVHDAAQGLGVLVAAVCNLILPDRIIVAGEGVRLAEVGLDTLMGSARHFRDPRATMPPLTLSSGDNSEWARGAAVLAIQAFVLGTGAARA</sequence>
<name>A0A9W6HKP4_9MICO</name>
<dbReference type="AlphaFoldDB" id="A0A9W6HKP4"/>
<organism evidence="2 3">
    <name type="scientific">Microbacterium dextranolyticum</name>
    <dbReference type="NCBI Taxonomy" id="36806"/>
    <lineage>
        <taxon>Bacteria</taxon>
        <taxon>Bacillati</taxon>
        <taxon>Actinomycetota</taxon>
        <taxon>Actinomycetes</taxon>
        <taxon>Micrococcales</taxon>
        <taxon>Microbacteriaceae</taxon>
        <taxon>Microbacterium</taxon>
    </lineage>
</organism>
<dbReference type="PANTHER" id="PTHR18964:SF149">
    <property type="entry name" value="BIFUNCTIONAL UDP-N-ACETYLGLUCOSAMINE 2-EPIMERASE_N-ACETYLMANNOSAMINE KINASE"/>
    <property type="match status" value="1"/>
</dbReference>
<gene>
    <name evidence="2" type="ORF">GCM10017591_10490</name>
</gene>
<protein>
    <submittedName>
        <fullName evidence="2">MarR family transcriptional regulator</fullName>
    </submittedName>
</protein>
<evidence type="ECO:0000256" key="1">
    <source>
        <dbReference type="ARBA" id="ARBA00006479"/>
    </source>
</evidence>
<dbReference type="Pfam" id="PF00480">
    <property type="entry name" value="ROK"/>
    <property type="match status" value="1"/>
</dbReference>
<keyword evidence="3" id="KW-1185">Reference proteome</keyword>
<dbReference type="Proteomes" id="UP001142291">
    <property type="component" value="Unassembled WGS sequence"/>
</dbReference>
<dbReference type="PANTHER" id="PTHR18964">
    <property type="entry name" value="ROK (REPRESSOR, ORF, KINASE) FAMILY"/>
    <property type="match status" value="1"/>
</dbReference>
<reference evidence="2" key="1">
    <citation type="journal article" date="2014" name="Int. J. Syst. Evol. Microbiol.">
        <title>Complete genome sequence of Corynebacterium casei LMG S-19264T (=DSM 44701T), isolated from a smear-ripened cheese.</title>
        <authorList>
            <consortium name="US DOE Joint Genome Institute (JGI-PGF)"/>
            <person name="Walter F."/>
            <person name="Albersmeier A."/>
            <person name="Kalinowski J."/>
            <person name="Ruckert C."/>
        </authorList>
    </citation>
    <scope>NUCLEOTIDE SEQUENCE</scope>
    <source>
        <strain evidence="2">VKM Ac-1940</strain>
    </source>
</reference>
<dbReference type="InterPro" id="IPR036390">
    <property type="entry name" value="WH_DNA-bd_sf"/>
</dbReference>
<proteinExistence type="inferred from homology"/>
<dbReference type="InterPro" id="IPR000600">
    <property type="entry name" value="ROK"/>
</dbReference>
<accession>A0A9W6HKP4</accession>
<dbReference type="RefSeq" id="WP_204964443.1">
    <property type="nucleotide sequence ID" value="NZ_BAAAUR010000004.1"/>
</dbReference>
<dbReference type="SUPFAM" id="SSF53067">
    <property type="entry name" value="Actin-like ATPase domain"/>
    <property type="match status" value="1"/>
</dbReference>
<dbReference type="Gene3D" id="3.30.420.40">
    <property type="match status" value="2"/>
</dbReference>
<dbReference type="InterPro" id="IPR043129">
    <property type="entry name" value="ATPase_NBD"/>
</dbReference>
<comment type="similarity">
    <text evidence="1">Belongs to the ROK (NagC/XylR) family.</text>
</comment>
<dbReference type="SUPFAM" id="SSF46785">
    <property type="entry name" value="Winged helix' DNA-binding domain"/>
    <property type="match status" value="1"/>
</dbReference>
<comment type="caution">
    <text evidence="2">The sequence shown here is derived from an EMBL/GenBank/DDBJ whole genome shotgun (WGS) entry which is preliminary data.</text>
</comment>
<dbReference type="EMBL" id="BSER01000007">
    <property type="protein sequence ID" value="GLJ94987.1"/>
    <property type="molecule type" value="Genomic_DNA"/>
</dbReference>
<reference evidence="2" key="2">
    <citation type="submission" date="2023-01" db="EMBL/GenBank/DDBJ databases">
        <authorList>
            <person name="Sun Q."/>
            <person name="Evtushenko L."/>
        </authorList>
    </citation>
    <scope>NUCLEOTIDE SEQUENCE</scope>
    <source>
        <strain evidence="2">VKM Ac-1940</strain>
    </source>
</reference>
<dbReference type="InterPro" id="IPR036388">
    <property type="entry name" value="WH-like_DNA-bd_sf"/>
</dbReference>